<dbReference type="RefSeq" id="WP_091686960.1">
    <property type="nucleotide sequence ID" value="NZ_BAABFM010000001.1"/>
</dbReference>
<dbReference type="Pfam" id="PF01475">
    <property type="entry name" value="FUR"/>
    <property type="match status" value="1"/>
</dbReference>
<dbReference type="InterPro" id="IPR036388">
    <property type="entry name" value="WH-like_DNA-bd_sf"/>
</dbReference>
<organism evidence="1 2">
    <name type="scientific">Anaerocolumna aminovalerica</name>
    <dbReference type="NCBI Taxonomy" id="1527"/>
    <lineage>
        <taxon>Bacteria</taxon>
        <taxon>Bacillati</taxon>
        <taxon>Bacillota</taxon>
        <taxon>Clostridia</taxon>
        <taxon>Lachnospirales</taxon>
        <taxon>Lachnospiraceae</taxon>
        <taxon>Anaerocolumna</taxon>
    </lineage>
</organism>
<dbReference type="OrthoDB" id="8659436at2"/>
<dbReference type="SUPFAM" id="SSF46785">
    <property type="entry name" value="Winged helix' DNA-binding domain"/>
    <property type="match status" value="1"/>
</dbReference>
<sequence length="193" mass="22205">MDKKVPLSHKLSRKERILEHLRANGFRITSQRRLLLDIILEDEYSSCKEIYYKAVKEDSSVGIATVYRMINTLEELGVINRNKLYNLEYDNLPASAEEEILFVDENTGKTIALKKGDWFEGLKRTLWEAGVQNLANLSIVVKNQKQRKENSYDGHVCKGCQCNKTNCKYHCRNSNLNLKSTENSKNIADSVCK</sequence>
<dbReference type="Proteomes" id="UP000198806">
    <property type="component" value="Unassembled WGS sequence"/>
</dbReference>
<evidence type="ECO:0000313" key="2">
    <source>
        <dbReference type="Proteomes" id="UP000198806"/>
    </source>
</evidence>
<dbReference type="GO" id="GO:0003700">
    <property type="term" value="F:DNA-binding transcription factor activity"/>
    <property type="evidence" value="ECO:0007669"/>
    <property type="project" value="InterPro"/>
</dbReference>
<evidence type="ECO:0000313" key="1">
    <source>
        <dbReference type="EMBL" id="SFO31345.1"/>
    </source>
</evidence>
<proteinExistence type="predicted"/>
<protein>
    <submittedName>
        <fullName evidence="1">Fur family transcriptional regulator, ferric uptake regulator</fullName>
    </submittedName>
</protein>
<dbReference type="InterPro" id="IPR036390">
    <property type="entry name" value="WH_DNA-bd_sf"/>
</dbReference>
<reference evidence="1 2" key="1">
    <citation type="submission" date="2016-10" db="EMBL/GenBank/DDBJ databases">
        <authorList>
            <person name="de Groot N.N."/>
        </authorList>
    </citation>
    <scope>NUCLEOTIDE SEQUENCE [LARGE SCALE GENOMIC DNA]</scope>
    <source>
        <strain evidence="1 2">DSM 1283</strain>
    </source>
</reference>
<dbReference type="STRING" id="1527.SAMN04489757_11787"/>
<gene>
    <name evidence="1" type="ORF">SAMN04489757_11787</name>
</gene>
<accession>A0A1I5G5L1</accession>
<dbReference type="EMBL" id="FOWD01000017">
    <property type="protein sequence ID" value="SFO31345.1"/>
    <property type="molecule type" value="Genomic_DNA"/>
</dbReference>
<keyword evidence="2" id="KW-1185">Reference proteome</keyword>
<dbReference type="AlphaFoldDB" id="A0A1I5G5L1"/>
<dbReference type="InterPro" id="IPR002481">
    <property type="entry name" value="FUR"/>
</dbReference>
<name>A0A1I5G5L1_9FIRM</name>
<dbReference type="Gene3D" id="1.10.10.10">
    <property type="entry name" value="Winged helix-like DNA-binding domain superfamily/Winged helix DNA-binding domain"/>
    <property type="match status" value="1"/>
</dbReference>